<feature type="compositionally biased region" description="Low complexity" evidence="1">
    <location>
        <begin position="1"/>
        <end position="25"/>
    </location>
</feature>
<evidence type="ECO:0000313" key="5">
    <source>
        <dbReference type="Proteomes" id="UP000693970"/>
    </source>
</evidence>
<comment type="caution">
    <text evidence="3">The sequence shown here is derived from an EMBL/GenBank/DDBJ whole genome shotgun (WGS) entry which is preliminary data.</text>
</comment>
<organism evidence="3 5">
    <name type="scientific">Nitzschia inconspicua</name>
    <dbReference type="NCBI Taxonomy" id="303405"/>
    <lineage>
        <taxon>Eukaryota</taxon>
        <taxon>Sar</taxon>
        <taxon>Stramenopiles</taxon>
        <taxon>Ochrophyta</taxon>
        <taxon>Bacillariophyta</taxon>
        <taxon>Bacillariophyceae</taxon>
        <taxon>Bacillariophycidae</taxon>
        <taxon>Bacillariales</taxon>
        <taxon>Bacillariaceae</taxon>
        <taxon>Nitzschia</taxon>
    </lineage>
</organism>
<dbReference type="AlphaFoldDB" id="A0A9K3K8P5"/>
<evidence type="ECO:0000256" key="2">
    <source>
        <dbReference type="SAM" id="Phobius"/>
    </source>
</evidence>
<gene>
    <name evidence="4" type="ORF">IV203_020162</name>
    <name evidence="3" type="ORF">IV203_020352</name>
</gene>
<reference evidence="3" key="2">
    <citation type="submission" date="2021-04" db="EMBL/GenBank/DDBJ databases">
        <authorList>
            <person name="Podell S."/>
        </authorList>
    </citation>
    <scope>NUCLEOTIDE SEQUENCE</scope>
    <source>
        <strain evidence="3">Hildebrandi</strain>
    </source>
</reference>
<keyword evidence="2" id="KW-0812">Transmembrane</keyword>
<evidence type="ECO:0000313" key="3">
    <source>
        <dbReference type="EMBL" id="KAG7339199.1"/>
    </source>
</evidence>
<keyword evidence="2" id="KW-1133">Transmembrane helix</keyword>
<feature type="region of interest" description="Disordered" evidence="1">
    <location>
        <begin position="1"/>
        <end position="26"/>
    </location>
</feature>
<proteinExistence type="predicted"/>
<protein>
    <submittedName>
        <fullName evidence="3">Uncharacterized protein</fullName>
    </submittedName>
</protein>
<dbReference type="EMBL" id="JAGRRH010000004">
    <property type="protein sequence ID" value="KAG7371592.1"/>
    <property type="molecule type" value="Genomic_DNA"/>
</dbReference>
<evidence type="ECO:0000313" key="4">
    <source>
        <dbReference type="EMBL" id="KAG7371592.1"/>
    </source>
</evidence>
<dbReference type="EMBL" id="JAGRRH010000039">
    <property type="protein sequence ID" value="KAG7339199.1"/>
    <property type="molecule type" value="Genomic_DNA"/>
</dbReference>
<dbReference type="GO" id="GO:0004402">
    <property type="term" value="F:histone acetyltransferase activity"/>
    <property type="evidence" value="ECO:0007669"/>
    <property type="project" value="TreeGrafter"/>
</dbReference>
<accession>A0A9K3K8P5</accession>
<name>A0A9K3K8P5_9STRA</name>
<sequence>MRRDTATPTVTTATTTTNTTISTGTPKPAAAVAVPIHSIAATATTPSTHQRSQHNNNNNNNNNQTVSPKVCMCLALIPALIVASIFLAMSMRVIKSLLASDASSIDTEDYYYTDSFEAFCFTVKGFYALEQPWLTCRCDHDYRFIECRGTRPTRDFISPDDSFNNTEERDTTTTAAITVPPDQDAPLSVLMIYYDNASGTNRPGYLYDGKPDGDFPWSYKYSLYEMSTSTTMRRDTATPTVTTATTTTNTTISTGTPKPAAAVAVPIHSIAATATTPSTHQRSQHNNNNNNNNNHTVSPKVCMCLALIPALIVARFYALEQPWLTCRCDHDYRFIECRGTRPTRDFISPDDSFNNTEERDTTTTAAITVPPDQDAPLSVLMMYYDNASGTNPPGYTGTSCECATESCDSDTTVCFEVSSYDSSSHCRITNNVTWGESICTVLTTEQDRSGNDEYSSVHEPCRICSGIPGTDDSNTDGYYSFDTSGCGSDFNRGRNNNNNNNNNNLDRSYCVPSLIPNPELLYGAMTPAVHTPNPKLLNHMQTSNAFCNYMTNKYEVEIGGYTCTCIDEESNNPEENYHYLEGGDVASTVECRQPVNNTLNYVKWQRLYWPHGVNDDGYSWEVAPLKYPFLLLGESCLCSEPTCTVSPVLCTALSYNFETYGCSVYHKLNTDGTSLCGSQECSICELSPGDEDTGVVRVNTSSCNYGQQQGTCSPTKPAAAVPIHSIAATATIPSTHQRSQHNNNNNHTVSPKVCMCLALIPALIVASIFLAMSMRVIKVPLSFGRGFYALEQPWLRCRCDHDYRFIECRGTRPTRDFISPDDSFNNTEERDTTTTAAITVPPDQDAPLSVLMIYYDNASGTNRPGYTGTSCECATESCDSDTTVCFEVSSYDSSSHCRITNSVTWGESICTVLTTEQDRSGNDEYSSVHEPCPICSGILGTDDSNTDGYYSFDTSGCGSDFNRGRSNNNNNNNLDESYCVPSLIPNPELLYGAMSPAVHTPNPKLLNHMQTSNAFCNYMTNKYEVEIGGYTCTCIDEESNNPEANYHYLEGGDVASTVECRQPVNNTLNYVKWQRLYWPHGVNDDGYSWEVAPLKYPFLLLGESCLCSEPTCTVSPVLCTALSYNFETYGCSVYHKLNTDGTSLCGSQECSICELSPGDEDTGVVRVNTSSCNYGQQQGTCSPTAFFL</sequence>
<evidence type="ECO:0000256" key="1">
    <source>
        <dbReference type="SAM" id="MobiDB-lite"/>
    </source>
</evidence>
<dbReference type="PANTHER" id="PTHR20916">
    <property type="entry name" value="CYSTEINE AND GLYCINE-RICH PROTEIN 2 BINDING PROTEIN"/>
    <property type="match status" value="1"/>
</dbReference>
<feature type="transmembrane region" description="Helical" evidence="2">
    <location>
        <begin position="66"/>
        <end position="88"/>
    </location>
</feature>
<dbReference type="Proteomes" id="UP000693970">
    <property type="component" value="Unassembled WGS sequence"/>
</dbReference>
<dbReference type="PANTHER" id="PTHR20916:SF26">
    <property type="entry name" value="CYSTEINE-RICH PROTEIN 2-BINDING PROTEIN"/>
    <property type="match status" value="1"/>
</dbReference>
<keyword evidence="5" id="KW-1185">Reference proteome</keyword>
<reference evidence="3" key="1">
    <citation type="journal article" date="2021" name="Sci. Rep.">
        <title>Diploid genomic architecture of Nitzschia inconspicua, an elite biomass production diatom.</title>
        <authorList>
            <person name="Oliver A."/>
            <person name="Podell S."/>
            <person name="Pinowska A."/>
            <person name="Traller J.C."/>
            <person name="Smith S.R."/>
            <person name="McClure R."/>
            <person name="Beliaev A."/>
            <person name="Bohutskyi P."/>
            <person name="Hill E.A."/>
            <person name="Rabines A."/>
            <person name="Zheng H."/>
            <person name="Allen L.Z."/>
            <person name="Kuo A."/>
            <person name="Grigoriev I.V."/>
            <person name="Allen A.E."/>
            <person name="Hazlebeck D."/>
            <person name="Allen E.E."/>
        </authorList>
    </citation>
    <scope>NUCLEOTIDE SEQUENCE</scope>
    <source>
        <strain evidence="3">Hildebrandi</strain>
    </source>
</reference>
<keyword evidence="2" id="KW-0472">Membrane</keyword>